<accession>A0A0C9WJL7</accession>
<evidence type="ECO:0000313" key="2">
    <source>
        <dbReference type="Proteomes" id="UP000054477"/>
    </source>
</evidence>
<organism evidence="1 2">
    <name type="scientific">Laccaria amethystina LaAM-08-1</name>
    <dbReference type="NCBI Taxonomy" id="1095629"/>
    <lineage>
        <taxon>Eukaryota</taxon>
        <taxon>Fungi</taxon>
        <taxon>Dikarya</taxon>
        <taxon>Basidiomycota</taxon>
        <taxon>Agaricomycotina</taxon>
        <taxon>Agaricomycetes</taxon>
        <taxon>Agaricomycetidae</taxon>
        <taxon>Agaricales</taxon>
        <taxon>Agaricineae</taxon>
        <taxon>Hydnangiaceae</taxon>
        <taxon>Laccaria</taxon>
    </lineage>
</organism>
<keyword evidence="2" id="KW-1185">Reference proteome</keyword>
<proteinExistence type="predicted"/>
<dbReference type="Proteomes" id="UP000054477">
    <property type="component" value="Unassembled WGS sequence"/>
</dbReference>
<gene>
    <name evidence="1" type="ORF">K443DRAFT_125036</name>
</gene>
<reference evidence="1 2" key="1">
    <citation type="submission" date="2014-04" db="EMBL/GenBank/DDBJ databases">
        <authorList>
            <consortium name="DOE Joint Genome Institute"/>
            <person name="Kuo A."/>
            <person name="Kohler A."/>
            <person name="Nagy L.G."/>
            <person name="Floudas D."/>
            <person name="Copeland A."/>
            <person name="Barry K.W."/>
            <person name="Cichocki N."/>
            <person name="Veneault-Fourrey C."/>
            <person name="LaButti K."/>
            <person name="Lindquist E.A."/>
            <person name="Lipzen A."/>
            <person name="Lundell T."/>
            <person name="Morin E."/>
            <person name="Murat C."/>
            <person name="Sun H."/>
            <person name="Tunlid A."/>
            <person name="Henrissat B."/>
            <person name="Grigoriev I.V."/>
            <person name="Hibbett D.S."/>
            <person name="Martin F."/>
            <person name="Nordberg H.P."/>
            <person name="Cantor M.N."/>
            <person name="Hua S.X."/>
        </authorList>
    </citation>
    <scope>NUCLEOTIDE SEQUENCE [LARGE SCALE GENOMIC DNA]</scope>
    <source>
        <strain evidence="1 2">LaAM-08-1</strain>
    </source>
</reference>
<protein>
    <submittedName>
        <fullName evidence="1">Uncharacterized protein</fullName>
    </submittedName>
</protein>
<dbReference type="HOGENOM" id="CLU_1652425_0_0_1"/>
<evidence type="ECO:0000313" key="1">
    <source>
        <dbReference type="EMBL" id="KIJ94914.1"/>
    </source>
</evidence>
<name>A0A0C9WJL7_9AGAR</name>
<reference evidence="2" key="2">
    <citation type="submission" date="2015-01" db="EMBL/GenBank/DDBJ databases">
        <title>Evolutionary Origins and Diversification of the Mycorrhizal Mutualists.</title>
        <authorList>
            <consortium name="DOE Joint Genome Institute"/>
            <consortium name="Mycorrhizal Genomics Consortium"/>
            <person name="Kohler A."/>
            <person name="Kuo A."/>
            <person name="Nagy L.G."/>
            <person name="Floudas D."/>
            <person name="Copeland A."/>
            <person name="Barry K.W."/>
            <person name="Cichocki N."/>
            <person name="Veneault-Fourrey C."/>
            <person name="LaButti K."/>
            <person name="Lindquist E.A."/>
            <person name="Lipzen A."/>
            <person name="Lundell T."/>
            <person name="Morin E."/>
            <person name="Murat C."/>
            <person name="Riley R."/>
            <person name="Ohm R."/>
            <person name="Sun H."/>
            <person name="Tunlid A."/>
            <person name="Henrissat B."/>
            <person name="Grigoriev I.V."/>
            <person name="Hibbett D.S."/>
            <person name="Martin F."/>
        </authorList>
    </citation>
    <scope>NUCLEOTIDE SEQUENCE [LARGE SCALE GENOMIC DNA]</scope>
    <source>
        <strain evidence="2">LaAM-08-1</strain>
    </source>
</reference>
<sequence length="160" mass="17444">MANKAKETCEGHSRALCLDAALRAGPRRRMQVYTSMDIESSGRIRIIFLKCLLGSGPTTDQGCENVNTRNYSLNGPLSSIPVLKTESQTDIMTREKTIVSVGVTASSSHHDIRDFLLSVPTEELGKYGSSQNGEQRDRWITSATTTWSGDEGGSEKGFNA</sequence>
<dbReference type="EMBL" id="KN838774">
    <property type="protein sequence ID" value="KIJ94914.1"/>
    <property type="molecule type" value="Genomic_DNA"/>
</dbReference>
<dbReference type="AlphaFoldDB" id="A0A0C9WJL7"/>